<dbReference type="GO" id="GO:0004107">
    <property type="term" value="F:chorismate synthase activity"/>
    <property type="evidence" value="ECO:0007669"/>
    <property type="project" value="UniProtKB-UniRule"/>
</dbReference>
<keyword evidence="7" id="KW-0274">FAD</keyword>
<dbReference type="EMBL" id="CP030032">
    <property type="protein sequence ID" value="AWV91325.1"/>
    <property type="molecule type" value="Genomic_DNA"/>
</dbReference>
<feature type="binding site" evidence="7">
    <location>
        <position position="309"/>
    </location>
    <ligand>
        <name>FMN</name>
        <dbReference type="ChEBI" id="CHEBI:58210"/>
    </ligand>
</feature>
<dbReference type="PROSITE" id="PS00788">
    <property type="entry name" value="CHORISMATE_SYNTHASE_2"/>
    <property type="match status" value="1"/>
</dbReference>
<dbReference type="AlphaFoldDB" id="A0A2Z4FRH5"/>
<feature type="binding site" evidence="7">
    <location>
        <position position="281"/>
    </location>
    <ligand>
        <name>FMN</name>
        <dbReference type="ChEBI" id="CHEBI:58210"/>
    </ligand>
</feature>
<dbReference type="GO" id="GO:0009073">
    <property type="term" value="P:aromatic amino acid family biosynthetic process"/>
    <property type="evidence" value="ECO:0007669"/>
    <property type="project" value="UniProtKB-KW"/>
</dbReference>
<proteinExistence type="inferred from homology"/>
<dbReference type="NCBIfam" id="NF003793">
    <property type="entry name" value="PRK05382.1"/>
    <property type="match status" value="1"/>
</dbReference>
<dbReference type="UniPathway" id="UPA00053">
    <property type="reaction ID" value="UER00090"/>
</dbReference>
<dbReference type="KEGG" id="bsed:DN745_00805"/>
<dbReference type="PANTHER" id="PTHR21085">
    <property type="entry name" value="CHORISMATE SYNTHASE"/>
    <property type="match status" value="1"/>
</dbReference>
<dbReference type="Gene3D" id="3.60.150.10">
    <property type="entry name" value="Chorismate synthase AroC"/>
    <property type="match status" value="1"/>
</dbReference>
<evidence type="ECO:0000256" key="6">
    <source>
        <dbReference type="ARBA" id="ARBA00023239"/>
    </source>
</evidence>
<evidence type="ECO:0000313" key="10">
    <source>
        <dbReference type="Proteomes" id="UP000249799"/>
    </source>
</evidence>
<comment type="cofactor">
    <cofactor evidence="7 8">
        <name>FMNH2</name>
        <dbReference type="ChEBI" id="CHEBI:57618"/>
    </cofactor>
    <text evidence="7 8">Reduced FMN (FMNH(2)).</text>
</comment>
<keyword evidence="7" id="KW-0521">NADP</keyword>
<dbReference type="Pfam" id="PF01264">
    <property type="entry name" value="Chorismate_synt"/>
    <property type="match status" value="1"/>
</dbReference>
<dbReference type="GO" id="GO:0005829">
    <property type="term" value="C:cytosol"/>
    <property type="evidence" value="ECO:0007669"/>
    <property type="project" value="TreeGrafter"/>
</dbReference>
<dbReference type="HAMAP" id="MF_00300">
    <property type="entry name" value="Chorismate_synth"/>
    <property type="match status" value="1"/>
</dbReference>
<accession>A0A2Z4FRH5</accession>
<dbReference type="PANTHER" id="PTHR21085:SF0">
    <property type="entry name" value="CHORISMATE SYNTHASE"/>
    <property type="match status" value="1"/>
</dbReference>
<comment type="function">
    <text evidence="7">Catalyzes the anti-1,4-elimination of the C-3 phosphate and the C-6 proR hydrogen from 5-enolpyruvylshikimate-3-phosphate (EPSP) to yield chorismate, which is the branch point compound that serves as the starting substrate for the three terminal pathways of aromatic amino acid biosynthesis. This reaction introduces a second double bond into the aromatic ring system.</text>
</comment>
<comment type="pathway">
    <text evidence="1 7 8">Metabolic intermediate biosynthesis; chorismate biosynthesis; chorismate from D-erythrose 4-phosphate and phosphoenolpyruvate: step 7/7.</text>
</comment>
<gene>
    <name evidence="7" type="primary">aroC</name>
    <name evidence="9" type="ORF">DN745_00805</name>
</gene>
<keyword evidence="4 7" id="KW-0028">Amino-acid biosynthesis</keyword>
<dbReference type="InterPro" id="IPR020541">
    <property type="entry name" value="Chorismate_synthase_CS"/>
</dbReference>
<dbReference type="Proteomes" id="UP000249799">
    <property type="component" value="Chromosome"/>
</dbReference>
<dbReference type="InterPro" id="IPR000453">
    <property type="entry name" value="Chorismate_synth"/>
</dbReference>
<dbReference type="EC" id="4.2.3.5" evidence="3 7"/>
<comment type="similarity">
    <text evidence="2 7 8">Belongs to the chorismate synthase family.</text>
</comment>
<comment type="subunit">
    <text evidence="7">Homotetramer.</text>
</comment>
<dbReference type="OrthoDB" id="9771806at2"/>
<name>A0A2Z4FRH5_9DELT</name>
<evidence type="ECO:0000256" key="7">
    <source>
        <dbReference type="HAMAP-Rule" id="MF_00300"/>
    </source>
</evidence>
<sequence>MRGNIFGNLLTLTTFGESHGPAMGAVIDGCPAGIALDADDFSAQLFRRRPGQSSITTGRAEADEPQILSGVFDGETLGTPICVLVHNRDARSRDYDPNYYRAGHADRVWQEKYGHRDHRGGGRASGRETLCRVIGGVVAEKILPPEVSIVGFTRQIGQLRAEDVPADLTRQKVDAHETRCPDPAVADAISAELRACKEQGDSRGGIIELWIDGLPMGLGEPVFRKAKNLLPNAIMSVGAVVGCTLGDAAHDATMRGIDFHTGVSGAGADAGISPAANGIQGGITNGERIRLLAYFKPASTVGSMATSGRHDPCIVPRAVPVLESMVALVLADLYLNTALDRVGDLRS</sequence>
<feature type="binding site" evidence="7">
    <location>
        <position position="48"/>
    </location>
    <ligand>
        <name>NADP(+)</name>
        <dbReference type="ChEBI" id="CHEBI:58349"/>
    </ligand>
</feature>
<dbReference type="GO" id="GO:0008652">
    <property type="term" value="P:amino acid biosynthetic process"/>
    <property type="evidence" value="ECO:0007669"/>
    <property type="project" value="UniProtKB-KW"/>
</dbReference>
<dbReference type="PROSITE" id="PS00787">
    <property type="entry name" value="CHORISMATE_SYNTHASE_1"/>
    <property type="match status" value="1"/>
</dbReference>
<dbReference type="GO" id="GO:0010181">
    <property type="term" value="F:FMN binding"/>
    <property type="evidence" value="ECO:0007669"/>
    <property type="project" value="TreeGrafter"/>
</dbReference>
<dbReference type="RefSeq" id="WP_111337483.1">
    <property type="nucleotide sequence ID" value="NZ_CP030032.1"/>
</dbReference>
<comment type="catalytic activity">
    <reaction evidence="7 8">
        <text>5-O-(1-carboxyvinyl)-3-phosphoshikimate = chorismate + phosphate</text>
        <dbReference type="Rhea" id="RHEA:21020"/>
        <dbReference type="ChEBI" id="CHEBI:29748"/>
        <dbReference type="ChEBI" id="CHEBI:43474"/>
        <dbReference type="ChEBI" id="CHEBI:57701"/>
        <dbReference type="EC" id="4.2.3.5"/>
    </reaction>
</comment>
<evidence type="ECO:0000256" key="5">
    <source>
        <dbReference type="ARBA" id="ARBA00023141"/>
    </source>
</evidence>
<evidence type="ECO:0000256" key="4">
    <source>
        <dbReference type="ARBA" id="ARBA00022605"/>
    </source>
</evidence>
<feature type="binding site" evidence="7">
    <location>
        <begin position="296"/>
        <end position="300"/>
    </location>
    <ligand>
        <name>FMN</name>
        <dbReference type="ChEBI" id="CHEBI:58210"/>
    </ligand>
</feature>
<dbReference type="SUPFAM" id="SSF103263">
    <property type="entry name" value="Chorismate synthase, AroC"/>
    <property type="match status" value="1"/>
</dbReference>
<dbReference type="GO" id="GO:0009423">
    <property type="term" value="P:chorismate biosynthetic process"/>
    <property type="evidence" value="ECO:0007669"/>
    <property type="project" value="UniProtKB-UniRule"/>
</dbReference>
<protein>
    <recommendedName>
        <fullName evidence="3 7">Chorismate synthase</fullName>
        <shortName evidence="7">CS</shortName>
        <ecNumber evidence="3 7">4.2.3.5</ecNumber>
    </recommendedName>
    <alternativeName>
        <fullName evidence="7">5-enolpyruvylshikimate-3-phosphate phospholyase</fullName>
    </alternativeName>
</protein>
<evidence type="ECO:0000313" key="9">
    <source>
        <dbReference type="EMBL" id="AWV91325.1"/>
    </source>
</evidence>
<dbReference type="NCBIfam" id="TIGR00033">
    <property type="entry name" value="aroC"/>
    <property type="match status" value="1"/>
</dbReference>
<keyword evidence="5 7" id="KW-0057">Aromatic amino acid biosynthesis</keyword>
<dbReference type="InterPro" id="IPR035904">
    <property type="entry name" value="Chorismate_synth_AroC_sf"/>
</dbReference>
<evidence type="ECO:0000256" key="8">
    <source>
        <dbReference type="RuleBase" id="RU000605"/>
    </source>
</evidence>
<keyword evidence="7" id="KW-0288">FMN</keyword>
<keyword evidence="6 7" id="KW-0456">Lyase</keyword>
<keyword evidence="10" id="KW-1185">Reference proteome</keyword>
<keyword evidence="7" id="KW-0285">Flavoprotein</keyword>
<organism evidence="9 10">
    <name type="scientific">Bradymonas sediminis</name>
    <dbReference type="NCBI Taxonomy" id="1548548"/>
    <lineage>
        <taxon>Bacteria</taxon>
        <taxon>Deltaproteobacteria</taxon>
        <taxon>Bradymonadales</taxon>
        <taxon>Bradymonadaceae</taxon>
        <taxon>Bradymonas</taxon>
    </lineage>
</organism>
<dbReference type="CDD" id="cd07304">
    <property type="entry name" value="Chorismate_synthase"/>
    <property type="match status" value="1"/>
</dbReference>
<dbReference type="PROSITE" id="PS00789">
    <property type="entry name" value="CHORISMATE_SYNTHASE_3"/>
    <property type="match status" value="1"/>
</dbReference>
<feature type="binding site" evidence="7">
    <location>
        <begin position="123"/>
        <end position="125"/>
    </location>
    <ligand>
        <name>FMN</name>
        <dbReference type="ChEBI" id="CHEBI:58210"/>
    </ligand>
</feature>
<reference evidence="9 10" key="1">
    <citation type="submission" date="2018-06" db="EMBL/GenBank/DDBJ databases">
        <title>Lujinxingia sediminis gen. nov. sp. nov., a new facultative anaerobic member of the class Deltaproteobacteria, and proposal of Lujinxingaceae fam. nov.</title>
        <authorList>
            <person name="Guo L.-Y."/>
            <person name="Li C.-M."/>
            <person name="Wang S."/>
            <person name="Du Z.-J."/>
        </authorList>
    </citation>
    <scope>NUCLEOTIDE SEQUENCE [LARGE SCALE GENOMIC DNA]</scope>
    <source>
        <strain evidence="9 10">FA350</strain>
    </source>
</reference>
<evidence type="ECO:0000256" key="3">
    <source>
        <dbReference type="ARBA" id="ARBA00013036"/>
    </source>
</evidence>
<evidence type="ECO:0000256" key="2">
    <source>
        <dbReference type="ARBA" id="ARBA00008014"/>
    </source>
</evidence>
<evidence type="ECO:0000256" key="1">
    <source>
        <dbReference type="ARBA" id="ARBA00005044"/>
    </source>
</evidence>
<comment type="caution">
    <text evidence="7">Lacks conserved residue(s) required for the propagation of feature annotation.</text>
</comment>
<dbReference type="PIRSF" id="PIRSF001456">
    <property type="entry name" value="Chorismate_synth"/>
    <property type="match status" value="1"/>
</dbReference>